<keyword evidence="1" id="KW-0808">Transferase</keyword>
<dbReference type="Gene3D" id="3.40.50.2000">
    <property type="entry name" value="Glycogen Phosphorylase B"/>
    <property type="match status" value="1"/>
</dbReference>
<sequence length="257" mass="28976">MDRETNEHYPWLTLFRRRMLISVAAKIFVTDDLLVRKASEHLKVQATKIGVTCFGGVVPAAPETSTLNPVIRDAVRWIEQRKSAYPDPIVGLWVGTVAGKNIAGLYDLLRLAKRGKSENVPVLFMVIGPIDELQGTRHAALLSDLRQADNIFLHCKYSTIPVESWPLLADFVWKPLDDLSVSLTTYHAASARMPLVCCSNTFIGEMVEHYKLGFAVDVETVDMQELEARVRTWPKKNAIRFLEGHTWEKGARNLFSV</sequence>
<comment type="caution">
    <text evidence="1">The sequence shown here is derived from an EMBL/GenBank/DDBJ whole genome shotgun (WGS) entry which is preliminary data.</text>
</comment>
<proteinExistence type="predicted"/>
<dbReference type="GO" id="GO:0016757">
    <property type="term" value="F:glycosyltransferase activity"/>
    <property type="evidence" value="ECO:0007669"/>
    <property type="project" value="UniProtKB-KW"/>
</dbReference>
<evidence type="ECO:0000313" key="2">
    <source>
        <dbReference type="Proteomes" id="UP001564408"/>
    </source>
</evidence>
<accession>A0ABV4BFR7</accession>
<dbReference type="SUPFAM" id="SSF53756">
    <property type="entry name" value="UDP-Glycosyltransferase/glycogen phosphorylase"/>
    <property type="match status" value="1"/>
</dbReference>
<dbReference type="EC" id="2.4.-.-" evidence="1"/>
<dbReference type="Proteomes" id="UP001564408">
    <property type="component" value="Unassembled WGS sequence"/>
</dbReference>
<keyword evidence="2" id="KW-1185">Reference proteome</keyword>
<organism evidence="1 2">
    <name type="scientific">Thioalkalicoccus limnaeus</name>
    <dbReference type="NCBI Taxonomy" id="120681"/>
    <lineage>
        <taxon>Bacteria</taxon>
        <taxon>Pseudomonadati</taxon>
        <taxon>Pseudomonadota</taxon>
        <taxon>Gammaproteobacteria</taxon>
        <taxon>Chromatiales</taxon>
        <taxon>Chromatiaceae</taxon>
        <taxon>Thioalkalicoccus</taxon>
    </lineage>
</organism>
<dbReference type="EMBL" id="JBDKXB010000007">
    <property type="protein sequence ID" value="MEY6432368.1"/>
    <property type="molecule type" value="Genomic_DNA"/>
</dbReference>
<protein>
    <submittedName>
        <fullName evidence="1">Glycosyltransferase</fullName>
        <ecNumber evidence="1">2.4.-.-</ecNumber>
    </submittedName>
</protein>
<reference evidence="1 2" key="1">
    <citation type="submission" date="2024-05" db="EMBL/GenBank/DDBJ databases">
        <title>Genome Sequence and Characterization of the New Strain Purple Sulfur Bacterium of Genus Thioalkalicoccus.</title>
        <authorList>
            <person name="Bryantseva I.A."/>
            <person name="Kyndt J.A."/>
            <person name="Imhoff J.F."/>
        </authorList>
    </citation>
    <scope>NUCLEOTIDE SEQUENCE [LARGE SCALE GENOMIC DNA]</scope>
    <source>
        <strain evidence="1 2">Um2</strain>
    </source>
</reference>
<gene>
    <name evidence="1" type="ORF">ABC977_08115</name>
</gene>
<name>A0ABV4BFR7_9GAMM</name>
<keyword evidence="1" id="KW-0328">Glycosyltransferase</keyword>
<evidence type="ECO:0000313" key="1">
    <source>
        <dbReference type="EMBL" id="MEY6432368.1"/>
    </source>
</evidence>
<dbReference type="RefSeq" id="WP_369666749.1">
    <property type="nucleotide sequence ID" value="NZ_JBDKXB010000007.1"/>
</dbReference>